<dbReference type="Gramene" id="rna-AYBTSS11_LOCUS25710">
    <property type="protein sequence ID" value="CAJ1973646.1"/>
    <property type="gene ID" value="gene-AYBTSS11_LOCUS25710"/>
</dbReference>
<dbReference type="AlphaFoldDB" id="A0AA86SVL5"/>
<feature type="region of interest" description="Disordered" evidence="1">
    <location>
        <begin position="64"/>
        <end position="86"/>
    </location>
</feature>
<protein>
    <submittedName>
        <fullName evidence="2">Uncharacterized protein</fullName>
    </submittedName>
</protein>
<evidence type="ECO:0000256" key="1">
    <source>
        <dbReference type="SAM" id="MobiDB-lite"/>
    </source>
</evidence>
<reference evidence="2" key="1">
    <citation type="submission" date="2023-10" db="EMBL/GenBank/DDBJ databases">
        <authorList>
            <person name="Domelevo Entfellner J.-B."/>
        </authorList>
    </citation>
    <scope>NUCLEOTIDE SEQUENCE</scope>
</reference>
<dbReference type="EMBL" id="OY731406">
    <property type="protein sequence ID" value="CAJ1973646.1"/>
    <property type="molecule type" value="Genomic_DNA"/>
</dbReference>
<sequence>MKGVRCAPKKGWLAFGVKLRCGDAKKIEFRKKKSNGWDSINLWVKLVMAKEWKHNCYRFTSVQKEGSMVEESKTGGVEKSSHGEGE</sequence>
<keyword evidence="3" id="KW-1185">Reference proteome</keyword>
<evidence type="ECO:0000313" key="3">
    <source>
        <dbReference type="Proteomes" id="UP001189624"/>
    </source>
</evidence>
<organism evidence="2 3">
    <name type="scientific">Sphenostylis stenocarpa</name>
    <dbReference type="NCBI Taxonomy" id="92480"/>
    <lineage>
        <taxon>Eukaryota</taxon>
        <taxon>Viridiplantae</taxon>
        <taxon>Streptophyta</taxon>
        <taxon>Embryophyta</taxon>
        <taxon>Tracheophyta</taxon>
        <taxon>Spermatophyta</taxon>
        <taxon>Magnoliopsida</taxon>
        <taxon>eudicotyledons</taxon>
        <taxon>Gunneridae</taxon>
        <taxon>Pentapetalae</taxon>
        <taxon>rosids</taxon>
        <taxon>fabids</taxon>
        <taxon>Fabales</taxon>
        <taxon>Fabaceae</taxon>
        <taxon>Papilionoideae</taxon>
        <taxon>50 kb inversion clade</taxon>
        <taxon>NPAAA clade</taxon>
        <taxon>indigoferoid/millettioid clade</taxon>
        <taxon>Phaseoleae</taxon>
        <taxon>Sphenostylis</taxon>
    </lineage>
</organism>
<gene>
    <name evidence="2" type="ORF">AYBTSS11_LOCUS25710</name>
</gene>
<name>A0AA86SVL5_9FABA</name>
<evidence type="ECO:0000313" key="2">
    <source>
        <dbReference type="EMBL" id="CAJ1973646.1"/>
    </source>
</evidence>
<proteinExistence type="predicted"/>
<accession>A0AA86SVL5</accession>
<dbReference type="Proteomes" id="UP001189624">
    <property type="component" value="Chromosome 9"/>
</dbReference>